<feature type="binding site" evidence="3">
    <location>
        <position position="88"/>
    </location>
    <ligand>
        <name>L-tryptophan</name>
        <dbReference type="ChEBI" id="CHEBI:57912"/>
    </ligand>
</feature>
<keyword evidence="5" id="KW-1185">Reference proteome</keyword>
<gene>
    <name evidence="4" type="ORF">N7537_008167</name>
</gene>
<dbReference type="GO" id="GO:0009820">
    <property type="term" value="P:alkaloid metabolic process"/>
    <property type="evidence" value="ECO:0007669"/>
    <property type="project" value="InterPro"/>
</dbReference>
<feature type="binding site" evidence="3">
    <location>
        <position position="343"/>
    </location>
    <ligand>
        <name>dimethylallyl diphosphate</name>
        <dbReference type="ChEBI" id="CHEBI:57623"/>
    </ligand>
</feature>
<dbReference type="InterPro" id="IPR012148">
    <property type="entry name" value="ABBA_DMATS-like"/>
</dbReference>
<feature type="binding site" evidence="3">
    <location>
        <position position="411"/>
    </location>
    <ligand>
        <name>dimethylallyl diphosphate</name>
        <dbReference type="ChEBI" id="CHEBI:57623"/>
    </ligand>
</feature>
<feature type="binding site" evidence="3">
    <location>
        <position position="189"/>
    </location>
    <ligand>
        <name>dimethylallyl diphosphate</name>
        <dbReference type="ChEBI" id="CHEBI:57623"/>
    </ligand>
</feature>
<dbReference type="PANTHER" id="PTHR40627:SF3">
    <property type="entry name" value="PRENYLTRANSFERASE ASQH2-RELATED"/>
    <property type="match status" value="1"/>
</dbReference>
<evidence type="ECO:0000256" key="2">
    <source>
        <dbReference type="ARBA" id="ARBA00022679"/>
    </source>
</evidence>
<dbReference type="AlphaFoldDB" id="A0AAD6H1E4"/>
<feature type="binding site" evidence="3">
    <location>
        <begin position="79"/>
        <end position="80"/>
    </location>
    <ligand>
        <name>L-tryptophan</name>
        <dbReference type="ChEBI" id="CHEBI:57912"/>
    </ligand>
</feature>
<accession>A0AAD6H1E4</accession>
<comment type="caution">
    <text evidence="4">The sequence shown here is derived from an EMBL/GenBank/DDBJ whole genome shotgun (WGS) entry which is preliminary data.</text>
</comment>
<evidence type="ECO:0000313" key="4">
    <source>
        <dbReference type="EMBL" id="KAJ5598083.1"/>
    </source>
</evidence>
<feature type="binding site" evidence="3">
    <location>
        <position position="407"/>
    </location>
    <ligand>
        <name>dimethylallyl diphosphate</name>
        <dbReference type="ChEBI" id="CHEBI:57623"/>
    </ligand>
</feature>
<feature type="binding site" evidence="3">
    <location>
        <position position="255"/>
    </location>
    <ligand>
        <name>dimethylallyl diphosphate</name>
        <dbReference type="ChEBI" id="CHEBI:57623"/>
    </ligand>
</feature>
<feature type="binding site" evidence="3">
    <location>
        <position position="257"/>
    </location>
    <ligand>
        <name>dimethylallyl diphosphate</name>
        <dbReference type="ChEBI" id="CHEBI:57623"/>
    </ligand>
</feature>
<dbReference type="NCBIfam" id="TIGR03429">
    <property type="entry name" value="arom_pren_DMATS"/>
    <property type="match status" value="1"/>
</dbReference>
<dbReference type="PANTHER" id="PTHR40627">
    <property type="entry name" value="INDOLE PRENYLTRANSFERASE TDIB-RELATED"/>
    <property type="match status" value="1"/>
</dbReference>
<protein>
    <submittedName>
        <fullName evidence="4">Tryptophan dimethylallyltransferase FgaPT2</fullName>
    </submittedName>
</protein>
<feature type="binding site" evidence="3">
    <location>
        <position position="259"/>
    </location>
    <ligand>
        <name>dimethylallyl diphosphate</name>
        <dbReference type="ChEBI" id="CHEBI:57623"/>
    </ligand>
</feature>
<dbReference type="GO" id="GO:0016765">
    <property type="term" value="F:transferase activity, transferring alkyl or aryl (other than methyl) groups"/>
    <property type="evidence" value="ECO:0007669"/>
    <property type="project" value="InterPro"/>
</dbReference>
<feature type="binding site" evidence="3">
    <location>
        <position position="185"/>
    </location>
    <ligand>
        <name>dimethylallyl diphosphate</name>
        <dbReference type="ChEBI" id="CHEBI:57623"/>
    </ligand>
</feature>
<organism evidence="4 5">
    <name type="scientific">Penicillium hordei</name>
    <dbReference type="NCBI Taxonomy" id="40994"/>
    <lineage>
        <taxon>Eukaryota</taxon>
        <taxon>Fungi</taxon>
        <taxon>Dikarya</taxon>
        <taxon>Ascomycota</taxon>
        <taxon>Pezizomycotina</taxon>
        <taxon>Eurotiomycetes</taxon>
        <taxon>Eurotiomycetidae</taxon>
        <taxon>Eurotiales</taxon>
        <taxon>Aspergillaceae</taxon>
        <taxon>Penicillium</taxon>
    </lineage>
</organism>
<dbReference type="PIRSF" id="PIRSF000509">
    <property type="entry name" value="Trp_DMAT"/>
    <property type="match status" value="1"/>
</dbReference>
<dbReference type="Pfam" id="PF11991">
    <property type="entry name" value="Trp_DMAT"/>
    <property type="match status" value="1"/>
</dbReference>
<comment type="similarity">
    <text evidence="1">Belongs to the tryptophan dimethylallyltransferase family.</text>
</comment>
<proteinExistence type="inferred from homology"/>
<dbReference type="GeneID" id="81589464"/>
<dbReference type="InterPro" id="IPR017795">
    <property type="entry name" value="ABBA_NscD-like"/>
</dbReference>
<keyword evidence="2" id="KW-0808">Transferase</keyword>
<reference evidence="4" key="2">
    <citation type="submission" date="2023-01" db="EMBL/GenBank/DDBJ databases">
        <authorList>
            <person name="Petersen C."/>
        </authorList>
    </citation>
    <scope>NUCLEOTIDE SEQUENCE</scope>
    <source>
        <strain evidence="4">IBT 12815</strain>
    </source>
</reference>
<reference evidence="4" key="1">
    <citation type="journal article" date="2023" name="IMA Fungus">
        <title>Comparative genomic study of the Penicillium genus elucidates a diverse pangenome and 15 lateral gene transfer events.</title>
        <authorList>
            <person name="Petersen C."/>
            <person name="Sorensen T."/>
            <person name="Nielsen M.R."/>
            <person name="Sondergaard T.E."/>
            <person name="Sorensen J.L."/>
            <person name="Fitzpatrick D.A."/>
            <person name="Frisvad J.C."/>
            <person name="Nielsen K.L."/>
        </authorList>
    </citation>
    <scope>NUCLEOTIDE SEQUENCE</scope>
    <source>
        <strain evidence="4">IBT 12815</strain>
    </source>
</reference>
<dbReference type="SFLD" id="SFLDG01162">
    <property type="entry name" value="I"/>
    <property type="match status" value="1"/>
</dbReference>
<evidence type="ECO:0000256" key="1">
    <source>
        <dbReference type="ARBA" id="ARBA00010209"/>
    </source>
</evidence>
<dbReference type="Proteomes" id="UP001213799">
    <property type="component" value="Unassembled WGS sequence"/>
</dbReference>
<evidence type="ECO:0000256" key="3">
    <source>
        <dbReference type="PIRSR" id="PIRSR000509-1"/>
    </source>
</evidence>
<dbReference type="InterPro" id="IPR033964">
    <property type="entry name" value="ABBA"/>
</dbReference>
<feature type="binding site" evidence="3">
    <location>
        <position position="341"/>
    </location>
    <ligand>
        <name>dimethylallyl diphosphate</name>
        <dbReference type="ChEBI" id="CHEBI:57623"/>
    </ligand>
</feature>
<sequence>MAINASHQQAYQVLSDIFEFPNDEQRNWWHSTAPMFAQMLQTADYDIHTQYRCLAMFKKHIIPFLGVYPTNDRDRWLSILTRYGTPFELSLNCSDSLVRYTYEPITAASGGSEDPFNTFAIWEALKPLMLIEPSLDIEWFSHFKRDLTVDAQESAILQQQGLAGGQINTQNKLALDLKGGRIVPKTYIYPALKAVATGRSVQDLIFDSINRVADRHPAIQAPLEMLEAYVHGRGPHSTVSPRLLSCDLIDPTLSRIKIYLLERMVSLDAMKDLWTLGGRRDDVSTRAGWEMIQELWDLLQIPSGLRSYPEPYLPLGAVPDELLPSMANYTLHQNDPAPEPQVYFTVFGMNDMAVADALTTFFARQGWTRMAERYKESLCASYPYALHEELNYLHAYISFSYRKGRPYLSVYLQTLETGDWAVTHLDSACDESKDI</sequence>
<feature type="binding site" evidence="3">
    <location>
        <position position="99"/>
    </location>
    <ligand>
        <name>dimethylallyl diphosphate</name>
        <dbReference type="ChEBI" id="CHEBI:57623"/>
    </ligand>
</feature>
<dbReference type="SFLD" id="SFLDS00036">
    <property type="entry name" value="Aromatic_Prenyltransferase"/>
    <property type="match status" value="1"/>
</dbReference>
<evidence type="ECO:0000313" key="5">
    <source>
        <dbReference type="Proteomes" id="UP001213799"/>
    </source>
</evidence>
<name>A0AAD6H1E4_9EURO</name>
<feature type="binding site" evidence="3">
    <location>
        <position position="242"/>
    </location>
    <ligand>
        <name>L-tryptophan</name>
        <dbReference type="ChEBI" id="CHEBI:57912"/>
    </ligand>
</feature>
<dbReference type="RefSeq" id="XP_056751298.1">
    <property type="nucleotide sequence ID" value="XM_056899222.1"/>
</dbReference>
<dbReference type="CDD" id="cd13929">
    <property type="entry name" value="PT-DMATS_CymD"/>
    <property type="match status" value="1"/>
</dbReference>
<dbReference type="EMBL" id="JAQJAE010000004">
    <property type="protein sequence ID" value="KAJ5598083.1"/>
    <property type="molecule type" value="Genomic_DNA"/>
</dbReference>
<feature type="binding site" evidence="3">
    <location>
        <position position="187"/>
    </location>
    <ligand>
        <name>dimethylallyl diphosphate</name>
        <dbReference type="ChEBI" id="CHEBI:57623"/>
    </ligand>
</feature>